<keyword evidence="5 7" id="KW-1133">Transmembrane helix</keyword>
<gene>
    <name evidence="8" type="ORF">GCM10007380_14810</name>
</gene>
<sequence length="133" mass="13723">MLVGLGLLIIRLVIGVSFIGHGAQKLFGMFGGYGLKGTGQWMDSIGLKPGVQMAFFAGVSELIGGILFATGLLTPLASLLIAGAMFVAIVKVHGPNGFWSTQNGYELNLIILAVVIGVALTGPGSYAIDALIF</sequence>
<dbReference type="PANTHER" id="PTHR33452:SF10">
    <property type="entry name" value="OXIDOREDUCTASE MHQP-RELATED"/>
    <property type="match status" value="1"/>
</dbReference>
<evidence type="ECO:0000256" key="4">
    <source>
        <dbReference type="ARBA" id="ARBA00022692"/>
    </source>
</evidence>
<comment type="subcellular location">
    <subcellularLocation>
        <location evidence="1">Cell membrane</location>
        <topology evidence="1">Multi-pass membrane protein</topology>
    </subcellularLocation>
</comment>
<evidence type="ECO:0000313" key="8">
    <source>
        <dbReference type="EMBL" id="GGI12817.1"/>
    </source>
</evidence>
<comment type="similarity">
    <text evidence="2">Belongs to the DoxX family.</text>
</comment>
<accession>A0A8J3EX63</accession>
<dbReference type="EMBL" id="BMHB01000001">
    <property type="protein sequence ID" value="GGI12817.1"/>
    <property type="molecule type" value="Genomic_DNA"/>
</dbReference>
<dbReference type="Proteomes" id="UP000626244">
    <property type="component" value="Unassembled WGS sequence"/>
</dbReference>
<evidence type="ECO:0000256" key="3">
    <source>
        <dbReference type="ARBA" id="ARBA00022475"/>
    </source>
</evidence>
<evidence type="ECO:0000256" key="6">
    <source>
        <dbReference type="ARBA" id="ARBA00023136"/>
    </source>
</evidence>
<evidence type="ECO:0000256" key="1">
    <source>
        <dbReference type="ARBA" id="ARBA00004651"/>
    </source>
</evidence>
<evidence type="ECO:0000256" key="2">
    <source>
        <dbReference type="ARBA" id="ARBA00006679"/>
    </source>
</evidence>
<dbReference type="InterPro" id="IPR032808">
    <property type="entry name" value="DoxX"/>
</dbReference>
<feature type="transmembrane region" description="Helical" evidence="7">
    <location>
        <begin position="62"/>
        <end position="89"/>
    </location>
</feature>
<comment type="caution">
    <text evidence="8">The sequence shown here is derived from an EMBL/GenBank/DDBJ whole genome shotgun (WGS) entry which is preliminary data.</text>
</comment>
<protein>
    <submittedName>
        <fullName evidence="8">Oxidoreductase</fullName>
    </submittedName>
</protein>
<dbReference type="AlphaFoldDB" id="A0A8J3EX63"/>
<dbReference type="Pfam" id="PF07681">
    <property type="entry name" value="DoxX"/>
    <property type="match status" value="1"/>
</dbReference>
<organism evidence="8 9">
    <name type="scientific">Gottfriedia solisilvae</name>
    <dbReference type="NCBI Taxonomy" id="1516104"/>
    <lineage>
        <taxon>Bacteria</taxon>
        <taxon>Bacillati</taxon>
        <taxon>Bacillota</taxon>
        <taxon>Bacilli</taxon>
        <taxon>Bacillales</taxon>
        <taxon>Bacillaceae</taxon>
        <taxon>Gottfriedia</taxon>
    </lineage>
</organism>
<dbReference type="PANTHER" id="PTHR33452">
    <property type="entry name" value="OXIDOREDUCTASE CATD-RELATED"/>
    <property type="match status" value="1"/>
</dbReference>
<keyword evidence="6 7" id="KW-0472">Membrane</keyword>
<reference evidence="9" key="1">
    <citation type="journal article" date="2019" name="Int. J. Syst. Evol. Microbiol.">
        <title>The Global Catalogue of Microorganisms (GCM) 10K type strain sequencing project: providing services to taxonomists for standard genome sequencing and annotation.</title>
        <authorList>
            <consortium name="The Broad Institute Genomics Platform"/>
            <consortium name="The Broad Institute Genome Sequencing Center for Infectious Disease"/>
            <person name="Wu L."/>
            <person name="Ma J."/>
        </authorList>
    </citation>
    <scope>NUCLEOTIDE SEQUENCE [LARGE SCALE GENOMIC DNA]</scope>
    <source>
        <strain evidence="9">CGMCC 1.14993</strain>
    </source>
</reference>
<evidence type="ECO:0000256" key="7">
    <source>
        <dbReference type="SAM" id="Phobius"/>
    </source>
</evidence>
<dbReference type="InterPro" id="IPR051907">
    <property type="entry name" value="DoxX-like_oxidoreductase"/>
</dbReference>
<evidence type="ECO:0000256" key="5">
    <source>
        <dbReference type="ARBA" id="ARBA00022989"/>
    </source>
</evidence>
<dbReference type="OrthoDB" id="346004at2"/>
<keyword evidence="4 7" id="KW-0812">Transmembrane</keyword>
<keyword evidence="9" id="KW-1185">Reference proteome</keyword>
<dbReference type="RefSeq" id="WP_087997865.1">
    <property type="nucleotide sequence ID" value="NZ_BMHB01000001.1"/>
</dbReference>
<name>A0A8J3EX63_9BACI</name>
<dbReference type="GO" id="GO:0005886">
    <property type="term" value="C:plasma membrane"/>
    <property type="evidence" value="ECO:0007669"/>
    <property type="project" value="UniProtKB-SubCell"/>
</dbReference>
<evidence type="ECO:0000313" key="9">
    <source>
        <dbReference type="Proteomes" id="UP000626244"/>
    </source>
</evidence>
<proteinExistence type="inferred from homology"/>
<keyword evidence="3" id="KW-1003">Cell membrane</keyword>
<feature type="transmembrane region" description="Helical" evidence="7">
    <location>
        <begin position="109"/>
        <end position="128"/>
    </location>
</feature>